<protein>
    <submittedName>
        <fullName evidence="3">SIS domain-containing protein</fullName>
    </submittedName>
</protein>
<accession>A0A7S8EB75</accession>
<evidence type="ECO:0000313" key="3">
    <source>
        <dbReference type="EMBL" id="QPC83573.1"/>
    </source>
</evidence>
<gene>
    <name evidence="3" type="ORF">G4Y79_04085</name>
</gene>
<dbReference type="Gene3D" id="3.40.50.10490">
    <property type="entry name" value="Glucose-6-phosphate isomerase like protein, domain 1"/>
    <property type="match status" value="2"/>
</dbReference>
<dbReference type="GO" id="GO:0097367">
    <property type="term" value="F:carbohydrate derivative binding"/>
    <property type="evidence" value="ECO:0007669"/>
    <property type="project" value="InterPro"/>
</dbReference>
<dbReference type="InterPro" id="IPR046348">
    <property type="entry name" value="SIS_dom_sf"/>
</dbReference>
<dbReference type="PROSITE" id="PS51464">
    <property type="entry name" value="SIS"/>
    <property type="match status" value="2"/>
</dbReference>
<dbReference type="PANTHER" id="PTHR10937:SF8">
    <property type="entry name" value="AMINOTRANSFERASE-RELATED"/>
    <property type="match status" value="1"/>
</dbReference>
<dbReference type="RefSeq" id="WP_195171639.1">
    <property type="nucleotide sequence ID" value="NZ_CP062983.1"/>
</dbReference>
<evidence type="ECO:0000259" key="2">
    <source>
        <dbReference type="PROSITE" id="PS51464"/>
    </source>
</evidence>
<dbReference type="PANTHER" id="PTHR10937">
    <property type="entry name" value="GLUCOSAMINE--FRUCTOSE-6-PHOSPHATE AMINOTRANSFERASE, ISOMERIZING"/>
    <property type="match status" value="1"/>
</dbReference>
<keyword evidence="1" id="KW-0677">Repeat</keyword>
<dbReference type="InterPro" id="IPR035490">
    <property type="entry name" value="GlmS/FrlB_SIS"/>
</dbReference>
<dbReference type="AlphaFoldDB" id="A0A7S8EB75"/>
<organism evidence="3 4">
    <name type="scientific">Phototrophicus methaneseepsis</name>
    <dbReference type="NCBI Taxonomy" id="2710758"/>
    <lineage>
        <taxon>Bacteria</taxon>
        <taxon>Bacillati</taxon>
        <taxon>Chloroflexota</taxon>
        <taxon>Candidatus Thermofontia</taxon>
        <taxon>Phototrophicales</taxon>
        <taxon>Phototrophicaceae</taxon>
        <taxon>Phototrophicus</taxon>
    </lineage>
</organism>
<reference evidence="3 4" key="1">
    <citation type="submission" date="2020-02" db="EMBL/GenBank/DDBJ databases">
        <authorList>
            <person name="Zheng R.K."/>
            <person name="Sun C.M."/>
        </authorList>
    </citation>
    <scope>NUCLEOTIDE SEQUENCE [LARGE SCALE GENOMIC DNA]</scope>
    <source>
        <strain evidence="4">rifampicinis</strain>
    </source>
</reference>
<dbReference type="Pfam" id="PF01380">
    <property type="entry name" value="SIS"/>
    <property type="match status" value="2"/>
</dbReference>
<dbReference type="KEGG" id="pmet:G4Y79_04085"/>
<keyword evidence="4" id="KW-1185">Reference proteome</keyword>
<dbReference type="CDD" id="cd05008">
    <property type="entry name" value="SIS_GlmS_GlmD_1"/>
    <property type="match status" value="1"/>
</dbReference>
<name>A0A7S8EB75_9CHLR</name>
<dbReference type="SUPFAM" id="SSF53697">
    <property type="entry name" value="SIS domain"/>
    <property type="match status" value="1"/>
</dbReference>
<evidence type="ECO:0000256" key="1">
    <source>
        <dbReference type="ARBA" id="ARBA00022737"/>
    </source>
</evidence>
<dbReference type="InterPro" id="IPR035466">
    <property type="entry name" value="GlmS/AgaS_SIS"/>
</dbReference>
<dbReference type="EMBL" id="CP062983">
    <property type="protein sequence ID" value="QPC83573.1"/>
    <property type="molecule type" value="Genomic_DNA"/>
</dbReference>
<proteinExistence type="predicted"/>
<sequence>MYLEKEINEQAAVLERLLQEQHENVAQIAAAIRDFNPAYIMIAARGTSDNAARYGQYVFGSSTRLPVALSTPSLHTLYEAPPNLSKGLVIGISQSGQAEDVRRVLADARSQGALTVSMTNDEESPMAQAADHHIYLSAGLERSVAATKTYTAELTSVAMLATALSQNSEMVEQLTQLPDLMKSTLDMTANIADWAERYRYMEQFAAIGRGYNYATAFEISLKVKELTYVIGEGYSEADFRHGPIATVNEGFPVIVVAPQGRALPQMLDLLDKLCNKKAELLVISNDSDALGYATKTMSIPEAPEWLSPMLGVVPGQVLAMHLALVRGYAVDRPRGLTKVTVTE</sequence>
<feature type="domain" description="SIS" evidence="2">
    <location>
        <begin position="28"/>
        <end position="170"/>
    </location>
</feature>
<dbReference type="CDD" id="cd05009">
    <property type="entry name" value="SIS_GlmS_GlmD_2"/>
    <property type="match status" value="1"/>
</dbReference>
<evidence type="ECO:0000313" key="4">
    <source>
        <dbReference type="Proteomes" id="UP000594468"/>
    </source>
</evidence>
<feature type="domain" description="SIS" evidence="2">
    <location>
        <begin position="194"/>
        <end position="333"/>
    </location>
</feature>
<dbReference type="Proteomes" id="UP000594468">
    <property type="component" value="Chromosome"/>
</dbReference>
<dbReference type="GO" id="GO:1901135">
    <property type="term" value="P:carbohydrate derivative metabolic process"/>
    <property type="evidence" value="ECO:0007669"/>
    <property type="project" value="InterPro"/>
</dbReference>
<dbReference type="InterPro" id="IPR001347">
    <property type="entry name" value="SIS_dom"/>
</dbReference>